<geneLocation type="plasmid" evidence="1">
    <name>pKP-13-14-NDM-9</name>
</geneLocation>
<reference evidence="1" key="1">
    <citation type="submission" date="2019-07" db="EMBL/GenBank/DDBJ databases">
        <authorList>
            <person name="Cheng J."/>
        </authorList>
    </citation>
    <scope>NUCLEOTIDE SEQUENCE</scope>
    <source>
        <strain evidence="1">KP-13-14</strain>
        <plasmid evidence="1">pKP-13-14-NDM-9</plasmid>
    </source>
</reference>
<dbReference type="EMBL" id="MN175386">
    <property type="protein sequence ID" value="QID23908.1"/>
    <property type="molecule type" value="Genomic_DNA"/>
</dbReference>
<dbReference type="AlphaFoldDB" id="A0A6G6AQ61"/>
<keyword evidence="1" id="KW-0614">Plasmid</keyword>
<protein>
    <submittedName>
        <fullName evidence="1">Uncharacterized protein</fullName>
    </submittedName>
</protein>
<evidence type="ECO:0000313" key="1">
    <source>
        <dbReference type="EMBL" id="QID23908.1"/>
    </source>
</evidence>
<organism evidence="1">
    <name type="scientific">Klebsiella pneumoniae</name>
    <dbReference type="NCBI Taxonomy" id="573"/>
    <lineage>
        <taxon>Bacteria</taxon>
        <taxon>Pseudomonadati</taxon>
        <taxon>Pseudomonadota</taxon>
        <taxon>Gammaproteobacteria</taxon>
        <taxon>Enterobacterales</taxon>
        <taxon>Enterobacteriaceae</taxon>
        <taxon>Klebsiella/Raoultella group</taxon>
        <taxon>Klebsiella</taxon>
        <taxon>Klebsiella pneumoniae complex</taxon>
    </lineage>
</organism>
<accession>A0A6G6AQ61</accession>
<name>A0A6G6AQ61_KLEPN</name>
<proteinExistence type="predicted"/>
<sequence length="51" mass="5203">MSTVDGKQATRRPGLNDVITSGYAISTPEGQSLVSAVKSLQEAHSTTAGAL</sequence>